<dbReference type="Pfam" id="PF03803">
    <property type="entry name" value="Scramblase"/>
    <property type="match status" value="1"/>
</dbReference>
<dbReference type="InterPro" id="IPR038595">
    <property type="entry name" value="LOR_sf"/>
</dbReference>
<gene>
    <name evidence="3" type="ORF">PYW07_006809</name>
</gene>
<comment type="function">
    <text evidence="2">May mediate accelerated ATP-independent bidirectional transbilayer migration of phospholipids upon binding calcium ions that results in a loss of phospholipid asymmetry in the plasma membrane.</text>
</comment>
<keyword evidence="2" id="KW-0106">Calcium</keyword>
<dbReference type="Gene3D" id="2.40.160.200">
    <property type="entry name" value="LURP1-related"/>
    <property type="match status" value="1"/>
</dbReference>
<dbReference type="Proteomes" id="UP001231518">
    <property type="component" value="Chromosome 2"/>
</dbReference>
<comment type="similarity">
    <text evidence="1 2">Belongs to the phospholipid scramblase family.</text>
</comment>
<comment type="caution">
    <text evidence="3">The sequence shown here is derived from an EMBL/GenBank/DDBJ whole genome shotgun (WGS) entry which is preliminary data.</text>
</comment>
<reference evidence="3" key="1">
    <citation type="submission" date="2023-03" db="EMBL/GenBank/DDBJ databases">
        <title>Chromosome-level genomes of two armyworms, Mythimna separata and Mythimna loreyi, provide insights into the biosynthesis and reception of sex pheromones.</title>
        <authorList>
            <person name="Zhao H."/>
        </authorList>
    </citation>
    <scope>NUCLEOTIDE SEQUENCE</scope>
    <source>
        <strain evidence="3">BeijingLab</strain>
        <tissue evidence="3">Pupa</tissue>
    </source>
</reference>
<evidence type="ECO:0000313" key="3">
    <source>
        <dbReference type="EMBL" id="KAJ8735189.1"/>
    </source>
</evidence>
<evidence type="ECO:0000256" key="2">
    <source>
        <dbReference type="RuleBase" id="RU363116"/>
    </source>
</evidence>
<dbReference type="PANTHER" id="PTHR23248:SF9">
    <property type="entry name" value="PHOSPHOLIPID SCRAMBLASE"/>
    <property type="match status" value="1"/>
</dbReference>
<organism evidence="3 4">
    <name type="scientific">Mythimna separata</name>
    <name type="common">Oriental armyworm</name>
    <name type="synonym">Pseudaletia separata</name>
    <dbReference type="NCBI Taxonomy" id="271217"/>
    <lineage>
        <taxon>Eukaryota</taxon>
        <taxon>Metazoa</taxon>
        <taxon>Ecdysozoa</taxon>
        <taxon>Arthropoda</taxon>
        <taxon>Hexapoda</taxon>
        <taxon>Insecta</taxon>
        <taxon>Pterygota</taxon>
        <taxon>Neoptera</taxon>
        <taxon>Endopterygota</taxon>
        <taxon>Lepidoptera</taxon>
        <taxon>Glossata</taxon>
        <taxon>Ditrysia</taxon>
        <taxon>Noctuoidea</taxon>
        <taxon>Noctuidae</taxon>
        <taxon>Noctuinae</taxon>
        <taxon>Hadenini</taxon>
        <taxon>Mythimna</taxon>
    </lineage>
</organism>
<keyword evidence="2" id="KW-0449">Lipoprotein</keyword>
<evidence type="ECO:0000313" key="4">
    <source>
        <dbReference type="Proteomes" id="UP001231518"/>
    </source>
</evidence>
<dbReference type="GO" id="GO:0005886">
    <property type="term" value="C:plasma membrane"/>
    <property type="evidence" value="ECO:0007669"/>
    <property type="project" value="TreeGrafter"/>
</dbReference>
<dbReference type="InterPro" id="IPR005552">
    <property type="entry name" value="Scramblase"/>
</dbReference>
<evidence type="ECO:0000256" key="1">
    <source>
        <dbReference type="ARBA" id="ARBA00005350"/>
    </source>
</evidence>
<dbReference type="EMBL" id="JARGEI010000002">
    <property type="protein sequence ID" value="KAJ8735189.1"/>
    <property type="molecule type" value="Genomic_DNA"/>
</dbReference>
<protein>
    <recommendedName>
        <fullName evidence="2">Phospholipid scramblase</fullName>
    </recommendedName>
</protein>
<dbReference type="SUPFAM" id="SSF54518">
    <property type="entry name" value="Tubby C-terminal domain-like"/>
    <property type="match status" value="1"/>
</dbReference>
<sequence length="205" mass="23223">MADAEDTAPLIVPGLERLAQLDTIKLKQLTSSYKNNNFTVLDGEDVLINLVEEDHEFDIFSFGRRRGFHSNIVDNTGKKVYTLRRPGTSIKDKIQIRQGDDLVATARCKMTLLKPVYRIFDAQGNLVLRLKGSTCDYDNFVLQTKLRKTIGGIKRKSFTTTAQVFARLDDYTISFPADLELNMKVAVIVGCVLMDFRLHEFRAAN</sequence>
<comment type="cofactor">
    <cofactor evidence="2">
        <name>Ca(2+)</name>
        <dbReference type="ChEBI" id="CHEBI:29108"/>
    </cofactor>
</comment>
<keyword evidence="4" id="KW-1185">Reference proteome</keyword>
<proteinExistence type="inferred from homology"/>
<accession>A0AAD8DZE7</accession>
<name>A0AAD8DZE7_MYTSE</name>
<dbReference type="InterPro" id="IPR025659">
    <property type="entry name" value="Tubby-like_C"/>
</dbReference>
<dbReference type="AlphaFoldDB" id="A0AAD8DZE7"/>
<keyword evidence="2" id="KW-0564">Palmitate</keyword>
<dbReference type="PANTHER" id="PTHR23248">
    <property type="entry name" value="PHOSPHOLIPID SCRAMBLASE-RELATED"/>
    <property type="match status" value="1"/>
</dbReference>
<dbReference type="GO" id="GO:0017128">
    <property type="term" value="F:phospholipid scramblase activity"/>
    <property type="evidence" value="ECO:0007669"/>
    <property type="project" value="InterPro"/>
</dbReference>